<evidence type="ECO:0000256" key="2">
    <source>
        <dbReference type="SAM" id="SignalP"/>
    </source>
</evidence>
<evidence type="ECO:0000256" key="1">
    <source>
        <dbReference type="SAM" id="Phobius"/>
    </source>
</evidence>
<accession>A0A183CJ79</accession>
<organism evidence="3 4">
    <name type="scientific">Globodera pallida</name>
    <name type="common">Potato cyst nematode worm</name>
    <name type="synonym">Heterodera pallida</name>
    <dbReference type="NCBI Taxonomy" id="36090"/>
    <lineage>
        <taxon>Eukaryota</taxon>
        <taxon>Metazoa</taxon>
        <taxon>Ecdysozoa</taxon>
        <taxon>Nematoda</taxon>
        <taxon>Chromadorea</taxon>
        <taxon>Rhabditida</taxon>
        <taxon>Tylenchina</taxon>
        <taxon>Tylenchomorpha</taxon>
        <taxon>Tylenchoidea</taxon>
        <taxon>Heteroderidae</taxon>
        <taxon>Heteroderinae</taxon>
        <taxon>Globodera</taxon>
    </lineage>
</organism>
<reference evidence="3" key="1">
    <citation type="submission" date="2013-12" db="EMBL/GenBank/DDBJ databases">
        <authorList>
            <person name="Aslett M."/>
        </authorList>
    </citation>
    <scope>NUCLEOTIDE SEQUENCE [LARGE SCALE GENOMIC DNA]</scope>
    <source>
        <strain evidence="3">Lindley</strain>
    </source>
</reference>
<reference evidence="3" key="2">
    <citation type="submission" date="2014-05" db="EMBL/GenBank/DDBJ databases">
        <title>The genome and life-stage specific transcriptomes of Globodera pallida elucidate key aspects of plant parasitism by a cyst nematode.</title>
        <authorList>
            <person name="Cotton J.A."/>
            <person name="Lilley C.J."/>
            <person name="Jones L.M."/>
            <person name="Kikuchi T."/>
            <person name="Reid A.J."/>
            <person name="Thorpe P."/>
            <person name="Tsai I.J."/>
            <person name="Beasley H."/>
            <person name="Blok V."/>
            <person name="Cock P.J.A."/>
            <person name="Van den Akker S.E."/>
            <person name="Holroyd N."/>
            <person name="Hunt M."/>
            <person name="Mantelin S."/>
            <person name="Naghra H."/>
            <person name="Pain A."/>
            <person name="Palomares-Rius J.E."/>
            <person name="Zarowiecki M."/>
            <person name="Berriman M."/>
            <person name="Jones J.T."/>
            <person name="Urwin P.E."/>
        </authorList>
    </citation>
    <scope>NUCLEOTIDE SEQUENCE [LARGE SCALE GENOMIC DNA]</scope>
    <source>
        <strain evidence="3">Lindley</strain>
    </source>
</reference>
<evidence type="ECO:0000313" key="4">
    <source>
        <dbReference type="WBParaSite" id="GPLIN_001293500"/>
    </source>
</evidence>
<name>A0A183CJ79_GLOPA</name>
<dbReference type="Proteomes" id="UP000050741">
    <property type="component" value="Unassembled WGS sequence"/>
</dbReference>
<proteinExistence type="predicted"/>
<reference evidence="4" key="3">
    <citation type="submission" date="2016-06" db="UniProtKB">
        <authorList>
            <consortium name="WormBaseParasite"/>
        </authorList>
    </citation>
    <scope>IDENTIFICATION</scope>
</reference>
<protein>
    <submittedName>
        <fullName evidence="4">Uncharacterized protein</fullName>
    </submittedName>
</protein>
<feature type="chain" id="PRO_5008147701" evidence="2">
    <location>
        <begin position="22"/>
        <end position="181"/>
    </location>
</feature>
<feature type="transmembrane region" description="Helical" evidence="1">
    <location>
        <begin position="160"/>
        <end position="180"/>
    </location>
</feature>
<feature type="signal peptide" evidence="2">
    <location>
        <begin position="1"/>
        <end position="21"/>
    </location>
</feature>
<keyword evidence="1" id="KW-0472">Membrane</keyword>
<keyword evidence="1" id="KW-0812">Transmembrane</keyword>
<keyword evidence="3" id="KW-1185">Reference proteome</keyword>
<keyword evidence="1" id="KW-1133">Transmembrane helix</keyword>
<evidence type="ECO:0000313" key="3">
    <source>
        <dbReference type="Proteomes" id="UP000050741"/>
    </source>
</evidence>
<dbReference type="AlphaFoldDB" id="A0A183CJ79"/>
<sequence>MAKFFICASVTLFALVHHALGTFCGTAIYSRDQCADNCQLAMRHRTMLPGLDKYTKDMSVNNFVQGNIKVDVDCLNDLAGCMTYQCIDGDGNDIFRFNSSAGAEPKCTVCKNGDAGICNQEKIELNEFRAKTTTLRPPPPPPFKAPSIVLEASLEKSGGAMSLCNFAFTFLLFLGGVLIVG</sequence>
<dbReference type="WBParaSite" id="GPLIN_001293500">
    <property type="protein sequence ID" value="GPLIN_001293500"/>
    <property type="gene ID" value="GPLIN_001293500"/>
</dbReference>
<keyword evidence="2" id="KW-0732">Signal</keyword>